<dbReference type="Gene3D" id="2.120.10.30">
    <property type="entry name" value="TolB, C-terminal domain"/>
    <property type="match status" value="2"/>
</dbReference>
<keyword evidence="4" id="KW-0378">Hydrolase</keyword>
<feature type="domain" description="Peptidase S9 prolyl oligopeptidase catalytic" evidence="7">
    <location>
        <begin position="573"/>
        <end position="793"/>
    </location>
</feature>
<dbReference type="MEROPS" id="S09.012"/>
<keyword evidence="3 6" id="KW-0732">Signal</keyword>
<evidence type="ECO:0000256" key="4">
    <source>
        <dbReference type="ARBA" id="ARBA00022801"/>
    </source>
</evidence>
<dbReference type="Pfam" id="PF00326">
    <property type="entry name" value="Peptidase_S9"/>
    <property type="match status" value="1"/>
</dbReference>
<dbReference type="HOGENOM" id="CLU_008615_0_2_0"/>
<dbReference type="FunFam" id="3.40.50.1820:FF:000028">
    <property type="entry name" value="S9 family peptidase"/>
    <property type="match status" value="1"/>
</dbReference>
<feature type="chain" id="PRO_5003233496" evidence="6">
    <location>
        <begin position="19"/>
        <end position="802"/>
    </location>
</feature>
<reference evidence="9" key="1">
    <citation type="submission" date="2011-01" db="EMBL/GenBank/DDBJ databases">
        <title>Complete sequence of chromosome of Acidobacterium sp. MP5ACTX9.</title>
        <authorList>
            <consortium name="US DOE Joint Genome Institute"/>
            <person name="Lucas S."/>
            <person name="Copeland A."/>
            <person name="Lapidus A."/>
            <person name="Cheng J.-F."/>
            <person name="Goodwin L."/>
            <person name="Pitluck S."/>
            <person name="Teshima H."/>
            <person name="Detter J.C."/>
            <person name="Han C."/>
            <person name="Tapia R."/>
            <person name="Land M."/>
            <person name="Hauser L."/>
            <person name="Kyrpides N."/>
            <person name="Ivanova N."/>
            <person name="Ovchinnikova G."/>
            <person name="Pagani I."/>
            <person name="Rawat S.R."/>
            <person name="Mannisto M."/>
            <person name="Haggblom M.M."/>
            <person name="Woyke T."/>
        </authorList>
    </citation>
    <scope>NUCLEOTIDE SEQUENCE [LARGE SCALE GENOMIC DNA]</scope>
    <source>
        <strain evidence="9">MP5ACTX9</strain>
    </source>
</reference>
<dbReference type="InterPro" id="IPR011659">
    <property type="entry name" value="WD40"/>
</dbReference>
<dbReference type="AlphaFoldDB" id="E8WYL1"/>
<comment type="similarity">
    <text evidence="1">Belongs to the peptidase S9C family.</text>
</comment>
<dbReference type="GO" id="GO:0004252">
    <property type="term" value="F:serine-type endopeptidase activity"/>
    <property type="evidence" value="ECO:0007669"/>
    <property type="project" value="TreeGrafter"/>
</dbReference>
<dbReference type="Proteomes" id="UP000000343">
    <property type="component" value="Chromosome"/>
</dbReference>
<accession>E8WYL1</accession>
<dbReference type="PANTHER" id="PTHR42776">
    <property type="entry name" value="SERINE PEPTIDASE S9 FAMILY MEMBER"/>
    <property type="match status" value="1"/>
</dbReference>
<evidence type="ECO:0000256" key="5">
    <source>
        <dbReference type="ARBA" id="ARBA00022825"/>
    </source>
</evidence>
<evidence type="ECO:0000313" key="9">
    <source>
        <dbReference type="Proteomes" id="UP000000343"/>
    </source>
</evidence>
<dbReference type="InterPro" id="IPR001375">
    <property type="entry name" value="Peptidase_S9_cat"/>
</dbReference>
<sequence length="802" mass="88900">MSWIRVFFVMMVGLGSVAMGQAAVEPTSQNRDMGHPAKRAMTFQDLMAMKRVSDPQVSPGGKWVLFSVTDVSLAGNTKVNHLWVVPLQPTSENPDMGHPVVERQITFSTGESFGRFSPDGQFVSYTGAPMKDDPYSRITIATWDEKTGTIGMGRTLQAVSGDADGAVWSPDNKRFLFTTQVYPECSDKAKWSEEDACDKAKDEAADKSPVKAQLFTGLLYRHWNAFTGQKRTHVIVADFSLAGPNPRDLTPKSVVGDAETPTFSLGGPLGYAWAPDGKEIAYVTNLDTVPAASTNNDVFTLRLDEAGARPVKVSTSLGSDDGPAYSPDGRWLAFRSQARAGYESDRFRLMVFDRQAKTIRELMPKFDRWVDEFVWAGDSQALYFASGVSGSEQVFSIGLSGNELNLRTFVDSRGEWGEFAELNISHDGTFLVSSRSTVANPTELFLTSFVVDRDLNIDTVDAVGADGQAHKPEAGTYESAEYGIYKTTQLTRINRDALGAFKIYGGGDASSPFRVYDVGKHEGQPMESFTFLGDEGTKVQGFVVKPPNFDPKKKYPVKFLIHGGPQGAWGDAWSYRWNPELMAASGYVVVMVNPRGSTGYGQAFIDGVNGDWGGKAYVDLMKGLDAAEMQFPFIDKDRECALGASYGGFMANWMLTHTNRFKCIVTHDGMYNPAAAYGDTEEMWFNEWEFRRAGEKEPGQPWRYASLPADQDPFRKWSPMLSIQNAKTPTLVIHSQKDYRLDVSEGFQLFTALQRLGVPSEMLYFPDEGHWVTKPQNAELWNKTVSDWCDKWTHTNAYAGVK</sequence>
<dbReference type="RefSeq" id="WP_013578937.1">
    <property type="nucleotide sequence ID" value="NC_015064.1"/>
</dbReference>
<keyword evidence="9" id="KW-1185">Reference proteome</keyword>
<evidence type="ECO:0000256" key="2">
    <source>
        <dbReference type="ARBA" id="ARBA00022670"/>
    </source>
</evidence>
<dbReference type="STRING" id="1198114.AciX9_0537"/>
<protein>
    <submittedName>
        <fullName evidence="8">Peptidase S9, prolyl oligopeptidase active site region</fullName>
    </submittedName>
</protein>
<dbReference type="KEGG" id="acm:AciX9_0537"/>
<organism evidence="9">
    <name type="scientific">Granulicella tundricola (strain ATCC BAA-1859 / DSM 23138 / MP5ACTX9)</name>
    <dbReference type="NCBI Taxonomy" id="1198114"/>
    <lineage>
        <taxon>Bacteria</taxon>
        <taxon>Pseudomonadati</taxon>
        <taxon>Acidobacteriota</taxon>
        <taxon>Terriglobia</taxon>
        <taxon>Terriglobales</taxon>
        <taxon>Acidobacteriaceae</taxon>
        <taxon>Granulicella</taxon>
    </lineage>
</organism>
<proteinExistence type="inferred from homology"/>
<name>E8WYL1_GRATM</name>
<evidence type="ECO:0000313" key="8">
    <source>
        <dbReference type="EMBL" id="ADW67609.1"/>
    </source>
</evidence>
<dbReference type="InterPro" id="IPR011042">
    <property type="entry name" value="6-blade_b-propeller_TolB-like"/>
</dbReference>
<keyword evidence="2" id="KW-0645">Protease</keyword>
<dbReference type="Pfam" id="PF07676">
    <property type="entry name" value="PD40"/>
    <property type="match status" value="1"/>
</dbReference>
<feature type="signal peptide" evidence="6">
    <location>
        <begin position="1"/>
        <end position="18"/>
    </location>
</feature>
<dbReference type="Gene3D" id="3.40.50.1820">
    <property type="entry name" value="alpha/beta hydrolase"/>
    <property type="match status" value="1"/>
</dbReference>
<dbReference type="SUPFAM" id="SSF82171">
    <property type="entry name" value="DPP6 N-terminal domain-like"/>
    <property type="match status" value="1"/>
</dbReference>
<dbReference type="PaxDb" id="1198114-AciX9_0537"/>
<evidence type="ECO:0000256" key="6">
    <source>
        <dbReference type="SAM" id="SignalP"/>
    </source>
</evidence>
<dbReference type="InterPro" id="IPR029058">
    <property type="entry name" value="AB_hydrolase_fold"/>
</dbReference>
<dbReference type="EMBL" id="CP002480">
    <property type="protein sequence ID" value="ADW67609.1"/>
    <property type="molecule type" value="Genomic_DNA"/>
</dbReference>
<gene>
    <name evidence="8" type="ordered locus">AciX9_0537</name>
</gene>
<keyword evidence="5" id="KW-0720">Serine protease</keyword>
<evidence type="ECO:0000256" key="1">
    <source>
        <dbReference type="ARBA" id="ARBA00010040"/>
    </source>
</evidence>
<evidence type="ECO:0000259" key="7">
    <source>
        <dbReference type="Pfam" id="PF00326"/>
    </source>
</evidence>
<dbReference type="PANTHER" id="PTHR42776:SF13">
    <property type="entry name" value="DIPEPTIDYL-PEPTIDASE 5"/>
    <property type="match status" value="1"/>
</dbReference>
<dbReference type="eggNOG" id="COG1506">
    <property type="taxonomic scope" value="Bacteria"/>
</dbReference>
<evidence type="ECO:0000256" key="3">
    <source>
        <dbReference type="ARBA" id="ARBA00022729"/>
    </source>
</evidence>
<dbReference type="SUPFAM" id="SSF53474">
    <property type="entry name" value="alpha/beta-Hydrolases"/>
    <property type="match status" value="1"/>
</dbReference>
<dbReference type="eggNOG" id="COG0823">
    <property type="taxonomic scope" value="Bacteria"/>
</dbReference>
<dbReference type="GO" id="GO:0006508">
    <property type="term" value="P:proteolysis"/>
    <property type="evidence" value="ECO:0007669"/>
    <property type="project" value="UniProtKB-KW"/>
</dbReference>